<evidence type="ECO:0000313" key="10">
    <source>
        <dbReference type="EMBL" id="MPM35166.1"/>
    </source>
</evidence>
<evidence type="ECO:0000256" key="5">
    <source>
        <dbReference type="ARBA" id="ARBA00022840"/>
    </source>
</evidence>
<dbReference type="Gene3D" id="2.30.30.280">
    <property type="entry name" value="Adenine nucleotide alpha hydrolases-like domains"/>
    <property type="match status" value="1"/>
</dbReference>
<evidence type="ECO:0000259" key="9">
    <source>
        <dbReference type="Pfam" id="PF20259"/>
    </source>
</evidence>
<dbReference type="InterPro" id="IPR046885">
    <property type="entry name" value="MnmA-like_C"/>
</dbReference>
<dbReference type="Pfam" id="PF20259">
    <property type="entry name" value="tRNA_Me_trans_M"/>
    <property type="match status" value="1"/>
</dbReference>
<keyword evidence="7" id="KW-1015">Disulfide bond</keyword>
<dbReference type="EMBL" id="VSSQ01007199">
    <property type="protein sequence ID" value="MPM35166.1"/>
    <property type="molecule type" value="Genomic_DNA"/>
</dbReference>
<keyword evidence="5" id="KW-0067">ATP-binding</keyword>
<evidence type="ECO:0000256" key="3">
    <source>
        <dbReference type="ARBA" id="ARBA00022694"/>
    </source>
</evidence>
<dbReference type="InterPro" id="IPR051305">
    <property type="entry name" value="tRNA_2-thiouridylase_MnmA"/>
</dbReference>
<dbReference type="GO" id="GO:0103016">
    <property type="term" value="F:tRNA-uridine 2-sulfurtransferase activity"/>
    <property type="evidence" value="ECO:0007669"/>
    <property type="project" value="UniProtKB-EC"/>
</dbReference>
<dbReference type="InterPro" id="IPR023382">
    <property type="entry name" value="MnmA-like_central_sf"/>
</dbReference>
<name>A0A644Z2T1_9ZZZZ</name>
<dbReference type="InterPro" id="IPR014729">
    <property type="entry name" value="Rossmann-like_a/b/a_fold"/>
</dbReference>
<reference evidence="10" key="1">
    <citation type="submission" date="2019-08" db="EMBL/GenBank/DDBJ databases">
        <authorList>
            <person name="Kucharzyk K."/>
            <person name="Murdoch R.W."/>
            <person name="Higgins S."/>
            <person name="Loffler F."/>
        </authorList>
    </citation>
    <scope>NUCLEOTIDE SEQUENCE</scope>
</reference>
<evidence type="ECO:0000256" key="1">
    <source>
        <dbReference type="ARBA" id="ARBA00022555"/>
    </source>
</evidence>
<keyword evidence="1" id="KW-0820">tRNA-binding</keyword>
<dbReference type="AlphaFoldDB" id="A0A644Z2T1"/>
<keyword evidence="3" id="KW-0819">tRNA processing</keyword>
<evidence type="ECO:0000259" key="8">
    <source>
        <dbReference type="Pfam" id="PF20258"/>
    </source>
</evidence>
<evidence type="ECO:0000256" key="2">
    <source>
        <dbReference type="ARBA" id="ARBA00022679"/>
    </source>
</evidence>
<dbReference type="Gene3D" id="3.40.50.620">
    <property type="entry name" value="HUPs"/>
    <property type="match status" value="1"/>
</dbReference>
<feature type="domain" description="tRNA-specific 2-thiouridylase MnmA-like central" evidence="9">
    <location>
        <begin position="205"/>
        <end position="267"/>
    </location>
</feature>
<organism evidence="10">
    <name type="scientific">bioreactor metagenome</name>
    <dbReference type="NCBI Taxonomy" id="1076179"/>
    <lineage>
        <taxon>unclassified sequences</taxon>
        <taxon>metagenomes</taxon>
        <taxon>ecological metagenomes</taxon>
    </lineage>
</organism>
<accession>A0A644Z2T1</accession>
<dbReference type="HAMAP" id="MF_00144">
    <property type="entry name" value="tRNA_thiouridyl_MnmA"/>
    <property type="match status" value="1"/>
</dbReference>
<protein>
    <submittedName>
        <fullName evidence="10">tRNA-specific 2-thiouridylase MnmA</fullName>
        <ecNumber evidence="10">2.8.1.13</ecNumber>
    </submittedName>
</protein>
<dbReference type="PANTHER" id="PTHR43052">
    <property type="match status" value="1"/>
</dbReference>
<dbReference type="Pfam" id="PF20258">
    <property type="entry name" value="tRNA_Me_trans_C"/>
    <property type="match status" value="1"/>
</dbReference>
<dbReference type="InterPro" id="IPR004506">
    <property type="entry name" value="MnmA-like"/>
</dbReference>
<feature type="domain" description="tRNA-specific 2-thiouridylase MnmA-like C-terminal" evidence="8">
    <location>
        <begin position="279"/>
        <end position="344"/>
    </location>
</feature>
<comment type="caution">
    <text evidence="10">The sequence shown here is derived from an EMBL/GenBank/DDBJ whole genome shotgun (WGS) entry which is preliminary data.</text>
</comment>
<dbReference type="GO" id="GO:0000049">
    <property type="term" value="F:tRNA binding"/>
    <property type="evidence" value="ECO:0007669"/>
    <property type="project" value="UniProtKB-KW"/>
</dbReference>
<dbReference type="PANTHER" id="PTHR43052:SF1">
    <property type="entry name" value="TRNA-5-TAURINOMETHYLURIDINE 2-SULFURTRANSFERASE"/>
    <property type="match status" value="1"/>
</dbReference>
<dbReference type="CDD" id="cd01998">
    <property type="entry name" value="MnmA_TRMU-like"/>
    <property type="match status" value="1"/>
</dbReference>
<dbReference type="Pfam" id="PF03054">
    <property type="entry name" value="tRNA_Me_trans"/>
    <property type="match status" value="1"/>
</dbReference>
<dbReference type="GO" id="GO:0005524">
    <property type="term" value="F:ATP binding"/>
    <property type="evidence" value="ECO:0007669"/>
    <property type="project" value="UniProtKB-KW"/>
</dbReference>
<dbReference type="InterPro" id="IPR046884">
    <property type="entry name" value="MnmA-like_central"/>
</dbReference>
<dbReference type="Gene3D" id="2.40.30.10">
    <property type="entry name" value="Translation factors"/>
    <property type="match status" value="1"/>
</dbReference>
<keyword evidence="4" id="KW-0547">Nucleotide-binding</keyword>
<evidence type="ECO:0000256" key="7">
    <source>
        <dbReference type="ARBA" id="ARBA00023157"/>
    </source>
</evidence>
<dbReference type="NCBIfam" id="TIGR00420">
    <property type="entry name" value="trmU"/>
    <property type="match status" value="1"/>
</dbReference>
<keyword evidence="6" id="KW-0694">RNA-binding</keyword>
<dbReference type="GO" id="GO:0008033">
    <property type="term" value="P:tRNA processing"/>
    <property type="evidence" value="ECO:0007669"/>
    <property type="project" value="UniProtKB-KW"/>
</dbReference>
<dbReference type="SUPFAM" id="SSF52402">
    <property type="entry name" value="Adenine nucleotide alpha hydrolases-like"/>
    <property type="match status" value="1"/>
</dbReference>
<dbReference type="FunFam" id="2.30.30.280:FF:000001">
    <property type="entry name" value="tRNA-specific 2-thiouridylase MnmA"/>
    <property type="match status" value="1"/>
</dbReference>
<evidence type="ECO:0000256" key="6">
    <source>
        <dbReference type="ARBA" id="ARBA00022884"/>
    </source>
</evidence>
<keyword evidence="2 10" id="KW-0808">Transferase</keyword>
<sequence length="361" mass="41046">MASNPSTALLISGGVDSSVAAQMLMEQGIRPDLYYIAIGPDQDFNGYDCKMEEDIDLCKLVARRFGLAFDIVPLHKEYWDMVVQYHIETLKAGRTPNPDLLCNQLIKFGAFEEKVGYKYDRLATGHYAWIQDTDAGRFLHTAKDKHKDQTYFLAQLSAKQISRLMFPIGQLTKPEVRKIASELDFPNATRKDSQGICFIGRSHYKDFVEHLLGKKKGDFIEFSTGKKLGEHDGHWYFTVGQRKGLGLAGGPWFVVKKDAETNNVYIACGYEPDEVYGRDIYINQPHFLFPFELKENEEAEVTVKIRHTPVFSKAIIRKSAHSFHIITEELQHGIAPGQFAVVYDRSKEFVLLSGEMEVGKF</sequence>
<evidence type="ECO:0000256" key="4">
    <source>
        <dbReference type="ARBA" id="ARBA00022741"/>
    </source>
</evidence>
<proteinExistence type="inferred from homology"/>
<dbReference type="NCBIfam" id="NF001138">
    <property type="entry name" value="PRK00143.1"/>
    <property type="match status" value="1"/>
</dbReference>
<dbReference type="EC" id="2.8.1.13" evidence="10"/>
<gene>
    <name evidence="10" type="primary">mnmA_27</name>
    <name evidence="10" type="ORF">SDC9_81756</name>
</gene>